<dbReference type="InterPro" id="IPR002725">
    <property type="entry name" value="YgjP-like_metallopeptidase"/>
</dbReference>
<dbReference type="Proteomes" id="UP000220102">
    <property type="component" value="Unassembled WGS sequence"/>
</dbReference>
<organism evidence="2 3">
    <name type="scientific">Longibacter salinarum</name>
    <dbReference type="NCBI Taxonomy" id="1850348"/>
    <lineage>
        <taxon>Bacteria</taxon>
        <taxon>Pseudomonadati</taxon>
        <taxon>Rhodothermota</taxon>
        <taxon>Rhodothermia</taxon>
        <taxon>Rhodothermales</taxon>
        <taxon>Salisaetaceae</taxon>
        <taxon>Longibacter</taxon>
    </lineage>
</organism>
<dbReference type="PANTHER" id="PTHR30399">
    <property type="entry name" value="UNCHARACTERIZED PROTEIN YGJP"/>
    <property type="match status" value="1"/>
</dbReference>
<dbReference type="EMBL" id="PDEQ01000006">
    <property type="protein sequence ID" value="PEN12966.1"/>
    <property type="molecule type" value="Genomic_DNA"/>
</dbReference>
<comment type="caution">
    <text evidence="2">The sequence shown here is derived from an EMBL/GenBank/DDBJ whole genome shotgun (WGS) entry which is preliminary data.</text>
</comment>
<dbReference type="AlphaFoldDB" id="A0A2A8CWE2"/>
<evidence type="ECO:0000259" key="1">
    <source>
        <dbReference type="Pfam" id="PF01863"/>
    </source>
</evidence>
<reference evidence="2 3" key="1">
    <citation type="submission" date="2017-10" db="EMBL/GenBank/DDBJ databases">
        <title>Draft genome of Longibacter Salinarum.</title>
        <authorList>
            <person name="Goh K.M."/>
            <person name="Shamsir M.S."/>
            <person name="Lim S.W."/>
        </authorList>
    </citation>
    <scope>NUCLEOTIDE SEQUENCE [LARGE SCALE GENOMIC DNA]</scope>
    <source>
        <strain evidence="2 3">KCTC 52045</strain>
    </source>
</reference>
<accession>A0A2A8CWE2</accession>
<dbReference type="OrthoDB" id="9811177at2"/>
<dbReference type="Gene3D" id="3.30.2010.10">
    <property type="entry name" value="Metalloproteases ('zincins'), catalytic domain"/>
    <property type="match status" value="1"/>
</dbReference>
<dbReference type="Pfam" id="PF01863">
    <property type="entry name" value="YgjP-like"/>
    <property type="match status" value="1"/>
</dbReference>
<evidence type="ECO:0000313" key="3">
    <source>
        <dbReference type="Proteomes" id="UP000220102"/>
    </source>
</evidence>
<dbReference type="InterPro" id="IPR053136">
    <property type="entry name" value="UTP_pyrophosphatase-like"/>
</dbReference>
<dbReference type="GO" id="GO:0016787">
    <property type="term" value="F:hydrolase activity"/>
    <property type="evidence" value="ECO:0007669"/>
    <property type="project" value="UniProtKB-KW"/>
</dbReference>
<gene>
    <name evidence="2" type="ORF">CRI94_12025</name>
</gene>
<name>A0A2A8CWE2_9BACT</name>
<protein>
    <submittedName>
        <fullName evidence="2">Metal-dependent hydrolase</fullName>
    </submittedName>
</protein>
<proteinExistence type="predicted"/>
<keyword evidence="2" id="KW-0378">Hydrolase</keyword>
<keyword evidence="3" id="KW-1185">Reference proteome</keyword>
<feature type="domain" description="YgjP-like metallopeptidase" evidence="1">
    <location>
        <begin position="27"/>
        <end position="232"/>
    </location>
</feature>
<dbReference type="CDD" id="cd07344">
    <property type="entry name" value="M48_yhfN_like"/>
    <property type="match status" value="1"/>
</dbReference>
<evidence type="ECO:0000313" key="2">
    <source>
        <dbReference type="EMBL" id="PEN12966.1"/>
    </source>
</evidence>
<sequence length="238" mass="27984">MSTKTPTTVSVGNDLTFEVRWSARRTTLGITVDRDGTLVLALPEDCPLEEGRAFAEEKQFWVYTKLAEKKLLRRPTASKRFVEGEGHYYLGRSYRLRLVDDAAPETAPLRLYQGRWRLLSTERSRAQDHFREWYVRHGKDYIRGRVERYADRLEVSPSGVAVRPLGYRWGSCSRDGTLNFHWRTACLPARLIDYVIVHESAHIHEPRHDDAFWHRVERAMPDYERRKRELREEGGGYF</sequence>
<dbReference type="PANTHER" id="PTHR30399:SF1">
    <property type="entry name" value="UTP PYROPHOSPHATASE"/>
    <property type="match status" value="1"/>
</dbReference>